<evidence type="ECO:0000259" key="7">
    <source>
        <dbReference type="Pfam" id="PF03088"/>
    </source>
</evidence>
<dbReference type="Pfam" id="PF20067">
    <property type="entry name" value="SSL_N"/>
    <property type="match status" value="1"/>
</dbReference>
<dbReference type="GO" id="GO:0012505">
    <property type="term" value="C:endomembrane system"/>
    <property type="evidence" value="ECO:0007669"/>
    <property type="project" value="TreeGrafter"/>
</dbReference>
<dbReference type="AlphaFoldDB" id="A0AAV1CW58"/>
<evidence type="ECO:0000256" key="5">
    <source>
        <dbReference type="ARBA" id="ARBA00023180"/>
    </source>
</evidence>
<comment type="subcellular location">
    <subcellularLocation>
        <location evidence="1">Vacuole</location>
    </subcellularLocation>
</comment>
<protein>
    <submittedName>
        <fullName evidence="8">OLC1v1036523C1</fullName>
    </submittedName>
</protein>
<keyword evidence="9" id="KW-1185">Reference proteome</keyword>
<dbReference type="Pfam" id="PF03088">
    <property type="entry name" value="Str_synth"/>
    <property type="match status" value="1"/>
</dbReference>
<evidence type="ECO:0000256" key="6">
    <source>
        <dbReference type="SAM" id="SignalP"/>
    </source>
</evidence>
<evidence type="ECO:0000256" key="2">
    <source>
        <dbReference type="ARBA" id="ARBA00009191"/>
    </source>
</evidence>
<reference evidence="8" key="1">
    <citation type="submission" date="2023-03" db="EMBL/GenBank/DDBJ databases">
        <authorList>
            <person name="Julca I."/>
        </authorList>
    </citation>
    <scope>NUCLEOTIDE SEQUENCE</scope>
</reference>
<organism evidence="8 9">
    <name type="scientific">Oldenlandia corymbosa var. corymbosa</name>
    <dbReference type="NCBI Taxonomy" id="529605"/>
    <lineage>
        <taxon>Eukaryota</taxon>
        <taxon>Viridiplantae</taxon>
        <taxon>Streptophyta</taxon>
        <taxon>Embryophyta</taxon>
        <taxon>Tracheophyta</taxon>
        <taxon>Spermatophyta</taxon>
        <taxon>Magnoliopsida</taxon>
        <taxon>eudicotyledons</taxon>
        <taxon>Gunneridae</taxon>
        <taxon>Pentapetalae</taxon>
        <taxon>asterids</taxon>
        <taxon>lamiids</taxon>
        <taxon>Gentianales</taxon>
        <taxon>Rubiaceae</taxon>
        <taxon>Rubioideae</taxon>
        <taxon>Spermacoceae</taxon>
        <taxon>Hedyotis-Oldenlandia complex</taxon>
        <taxon>Oldenlandia</taxon>
    </lineage>
</organism>
<evidence type="ECO:0000256" key="4">
    <source>
        <dbReference type="ARBA" id="ARBA00022729"/>
    </source>
</evidence>
<accession>A0AAV1CW58</accession>
<feature type="domain" description="Strictosidine synthase conserved region" evidence="7">
    <location>
        <begin position="159"/>
        <end position="246"/>
    </location>
</feature>
<dbReference type="PANTHER" id="PTHR10426:SF79">
    <property type="entry name" value="PROTEIN STRICTOSIDINE SYNTHASE-LIKE 2"/>
    <property type="match status" value="1"/>
</dbReference>
<keyword evidence="5" id="KW-0325">Glycoprotein</keyword>
<proteinExistence type="inferred from homology"/>
<dbReference type="GO" id="GO:0005773">
    <property type="term" value="C:vacuole"/>
    <property type="evidence" value="ECO:0007669"/>
    <property type="project" value="UniProtKB-SubCell"/>
</dbReference>
<dbReference type="GO" id="GO:0016787">
    <property type="term" value="F:hydrolase activity"/>
    <property type="evidence" value="ECO:0007669"/>
    <property type="project" value="TreeGrafter"/>
</dbReference>
<comment type="similarity">
    <text evidence="2">Belongs to the strictosidine synthase family.</text>
</comment>
<dbReference type="FunFam" id="2.120.10.30:FF:000032">
    <property type="entry name" value="Protein STRICTOSIDINE SYNTHASE-LIKE 13"/>
    <property type="match status" value="1"/>
</dbReference>
<dbReference type="Proteomes" id="UP001161247">
    <property type="component" value="Chromosome 3"/>
</dbReference>
<evidence type="ECO:0000256" key="3">
    <source>
        <dbReference type="ARBA" id="ARBA00022554"/>
    </source>
</evidence>
<dbReference type="SUPFAM" id="SSF63829">
    <property type="entry name" value="Calcium-dependent phosphotriesterase"/>
    <property type="match status" value="1"/>
</dbReference>
<keyword evidence="3" id="KW-0926">Vacuole</keyword>
<name>A0AAV1CW58_OLDCO</name>
<dbReference type="PANTHER" id="PTHR10426">
    <property type="entry name" value="STRICTOSIDINE SYNTHASE-RELATED"/>
    <property type="match status" value="1"/>
</dbReference>
<evidence type="ECO:0000313" key="8">
    <source>
        <dbReference type="EMBL" id="CAI9099667.1"/>
    </source>
</evidence>
<dbReference type="Gene3D" id="2.120.10.30">
    <property type="entry name" value="TolB, C-terminal domain"/>
    <property type="match status" value="1"/>
</dbReference>
<dbReference type="EMBL" id="OX459120">
    <property type="protein sequence ID" value="CAI9099667.1"/>
    <property type="molecule type" value="Genomic_DNA"/>
</dbReference>
<sequence>MMISYKLFLAAAKVLVLATLASVAKIKFDNKKTVEMNESRPEILPIPGAFGPESFAFDGEGGGPYTGVSDGRIIKWLGNESRWTDFAVTSPNRIYCEGSNDHVKTEPKCGRPLGLYFSYKSGDLYIADAYLGLMVVGRDGGFAKPLAQKAQGIPFKFTNGVDVDQKSGVIYFTDSSKISQRRDYVSVILGGDNTGRLLKFDPRTSEVTVLLDKLMFPNGVALSKRGDFLLVAETTTCRILKFWLNQPKGSTQVEVIAELPGFPDNIKRNRDGDFWVAIHSPRGRLLNWILSRSWLGNFLTTKFPFDLTRAHSMLADYLRIGSGLGVKISENGDVLETIEDRKGEIWKYSSEVVEDGNGHLWVGSVKFPYAVRLKRSS</sequence>
<evidence type="ECO:0000256" key="1">
    <source>
        <dbReference type="ARBA" id="ARBA00004116"/>
    </source>
</evidence>
<evidence type="ECO:0000313" key="9">
    <source>
        <dbReference type="Proteomes" id="UP001161247"/>
    </source>
</evidence>
<dbReference type="InterPro" id="IPR011042">
    <property type="entry name" value="6-blade_b-propeller_TolB-like"/>
</dbReference>
<feature type="signal peptide" evidence="6">
    <location>
        <begin position="1"/>
        <end position="18"/>
    </location>
</feature>
<feature type="chain" id="PRO_5043785156" evidence="6">
    <location>
        <begin position="19"/>
        <end position="377"/>
    </location>
</feature>
<dbReference type="InterPro" id="IPR018119">
    <property type="entry name" value="Strictosidine_synth_cons-reg"/>
</dbReference>
<keyword evidence="4 6" id="KW-0732">Signal</keyword>
<gene>
    <name evidence="8" type="ORF">OLC1_LOCUS9637</name>
</gene>